<dbReference type="Pfam" id="PF00665">
    <property type="entry name" value="rve"/>
    <property type="match status" value="1"/>
</dbReference>
<dbReference type="InterPro" id="IPR039537">
    <property type="entry name" value="Retrotran_Ty1/copia-like"/>
</dbReference>
<evidence type="ECO:0000256" key="4">
    <source>
        <dbReference type="SAM" id="Coils"/>
    </source>
</evidence>
<keyword evidence="8" id="KW-1185">Reference proteome</keyword>
<dbReference type="Pfam" id="PF07727">
    <property type="entry name" value="RVT_2"/>
    <property type="match status" value="1"/>
</dbReference>
<name>A0ABQ5BK80_9ASTR</name>
<keyword evidence="1" id="KW-0645">Protease</keyword>
<dbReference type="InterPro" id="IPR054722">
    <property type="entry name" value="PolX-like_BBD"/>
</dbReference>
<evidence type="ECO:0000313" key="8">
    <source>
        <dbReference type="Proteomes" id="UP001151760"/>
    </source>
</evidence>
<dbReference type="InterPro" id="IPR036397">
    <property type="entry name" value="RNaseH_sf"/>
</dbReference>
<evidence type="ECO:0000256" key="2">
    <source>
        <dbReference type="ARBA" id="ARBA00022723"/>
    </source>
</evidence>
<dbReference type="Pfam" id="PF22936">
    <property type="entry name" value="Pol_BBD"/>
    <property type="match status" value="1"/>
</dbReference>
<dbReference type="CDD" id="cd09272">
    <property type="entry name" value="RNase_HI_RT_Ty1"/>
    <property type="match status" value="1"/>
</dbReference>
<gene>
    <name evidence="7" type="ORF">Tco_0861254</name>
</gene>
<evidence type="ECO:0000256" key="3">
    <source>
        <dbReference type="ARBA" id="ARBA00022801"/>
    </source>
</evidence>
<keyword evidence="4" id="KW-0175">Coiled coil</keyword>
<proteinExistence type="predicted"/>
<evidence type="ECO:0000313" key="7">
    <source>
        <dbReference type="EMBL" id="GJT14212.1"/>
    </source>
</evidence>
<dbReference type="PANTHER" id="PTHR42648:SF18">
    <property type="entry name" value="RETROTRANSPOSON, UNCLASSIFIED-LIKE PROTEIN"/>
    <property type="match status" value="1"/>
</dbReference>
<evidence type="ECO:0000259" key="6">
    <source>
        <dbReference type="PROSITE" id="PS50994"/>
    </source>
</evidence>
<feature type="compositionally biased region" description="Basic and acidic residues" evidence="5">
    <location>
        <begin position="1084"/>
        <end position="1100"/>
    </location>
</feature>
<reference evidence="7" key="2">
    <citation type="submission" date="2022-01" db="EMBL/GenBank/DDBJ databases">
        <authorList>
            <person name="Yamashiro T."/>
            <person name="Shiraishi A."/>
            <person name="Satake H."/>
            <person name="Nakayama K."/>
        </authorList>
    </citation>
    <scope>NUCLEOTIDE SEQUENCE</scope>
</reference>
<dbReference type="SUPFAM" id="SSF53098">
    <property type="entry name" value="Ribonuclease H-like"/>
    <property type="match status" value="1"/>
</dbReference>
<dbReference type="PROSITE" id="PS50994">
    <property type="entry name" value="INTEGRASE"/>
    <property type="match status" value="1"/>
</dbReference>
<dbReference type="PANTHER" id="PTHR42648">
    <property type="entry name" value="TRANSPOSASE, PUTATIVE-RELATED"/>
    <property type="match status" value="1"/>
</dbReference>
<evidence type="ECO:0000256" key="1">
    <source>
        <dbReference type="ARBA" id="ARBA00022670"/>
    </source>
</evidence>
<feature type="domain" description="Integrase catalytic" evidence="6">
    <location>
        <begin position="490"/>
        <end position="661"/>
    </location>
</feature>
<dbReference type="InterPro" id="IPR012337">
    <property type="entry name" value="RNaseH-like_sf"/>
</dbReference>
<accession>A0ABQ5BK80</accession>
<dbReference type="InterPro" id="IPR001584">
    <property type="entry name" value="Integrase_cat-core"/>
</dbReference>
<keyword evidence="2" id="KW-0479">Metal-binding</keyword>
<comment type="caution">
    <text evidence="7">The sequence shown here is derived from an EMBL/GenBank/DDBJ whole genome shotgun (WGS) entry which is preliminary data.</text>
</comment>
<organism evidence="7 8">
    <name type="scientific">Tanacetum coccineum</name>
    <dbReference type="NCBI Taxonomy" id="301880"/>
    <lineage>
        <taxon>Eukaryota</taxon>
        <taxon>Viridiplantae</taxon>
        <taxon>Streptophyta</taxon>
        <taxon>Embryophyta</taxon>
        <taxon>Tracheophyta</taxon>
        <taxon>Spermatophyta</taxon>
        <taxon>Magnoliopsida</taxon>
        <taxon>eudicotyledons</taxon>
        <taxon>Gunneridae</taxon>
        <taxon>Pentapetalae</taxon>
        <taxon>asterids</taxon>
        <taxon>campanulids</taxon>
        <taxon>Asterales</taxon>
        <taxon>Asteraceae</taxon>
        <taxon>Asteroideae</taxon>
        <taxon>Anthemideae</taxon>
        <taxon>Anthemidinae</taxon>
        <taxon>Tanacetum</taxon>
    </lineage>
</organism>
<keyword evidence="3" id="KW-0378">Hydrolase</keyword>
<sequence length="1112" mass="126841">MLLAMKDEAESKLKDEENDFMVDHSYRDETLEELTVAVMMMARIQPADGNTETVPSYAAKAVSENLKELQQELIEEKNEMLRNELKKSSSDSKDIQANLLKRIKILENDFKRSQAQSIDFELKLQHQKEKMACNVSWKSRLSTLNDENVLLKTQVNSVVKERENIKLEYQKLFNSMKTTRTQHQKELDELIEHVNQKTYAYADVRAQNQDLSMTISELKNKLKSVESFNSVRRPKSKDTKSKDKVLKNTNDKISSTYVWKMSSSVSIDSNKCETMNSNVCQSNASVLNNKTVNAVNDGSNIVCVSCGKDVFLLSHGKCVARYALSRNFSVKRALFTTPIAVKSKNLGATPIVTKSRLSIAKTPTATNKVIQLVLWIVDSGCSKHMTGNLQLLRNFVEKFIGTVYFGNDYFAAITGYGDYVQGNLTICHVYYVEGLGHNLFARRLSHLNFGTINQLMSKGLVDGLLKFKYNKDHLCLACEQGKNQKATLPPKLVPSIESKLELLHMDLCGPMRVGSINGKKYILVIVDDYSRYTWVYFLRTKDEAPDMIIDFINQVQRNLKAQILTIQNDNGTKFKNENLCSFYAKLGIVHKTSIARTHQQNGVVKRRNRTLVEAARTMLIFSKILEFLWAEAIATACFTQNRSILHEFSRFTISTFKKDLDNLFGPLYVEYYATSSPEVLDNSAANTLDNENTSSSSIVVKEDEAPQIVSSSAEQVVTELNSLVLNENADELVQEDVVEFDGNVFYNPPQTPVFEEAESSSTYQDPSNMHEFHQKHRSSDKWTKNLPIEQVIGDPSKPVMTRNRLQTDAEVCMYALTVSIIEPKNIKEVMLYQNWIESMQDELNQFKRLDVWELVECPIGRNIIIVKWIWKNKTDVENTVIRNKSHLVAKGYSQEEGIDFEESFAPVTRLDAVRIFVAYASHKNFPIYQMDVKTAFLNGPLKEEVFVRQPDGFVDPDFLTTYIVLRKLCMVSNKPLKPGTPTKKHLKEVKRIFRYLRQTINMGLWYSKDSGFKLIAYSDADHAGCNDDCKSTFGGIQFLGDKLDSWSSKKQDYTAMSTVEAEYVFEMDIQEKDKVKAKNGQNQARERKEHKEKSKSEPKVKSKAKSQQKSTP</sequence>
<dbReference type="InterPro" id="IPR013103">
    <property type="entry name" value="RVT_2"/>
</dbReference>
<evidence type="ECO:0000256" key="5">
    <source>
        <dbReference type="SAM" id="MobiDB-lite"/>
    </source>
</evidence>
<dbReference type="EMBL" id="BQNB010013294">
    <property type="protein sequence ID" value="GJT14212.1"/>
    <property type="molecule type" value="Genomic_DNA"/>
</dbReference>
<feature type="coiled-coil region" evidence="4">
    <location>
        <begin position="59"/>
        <end position="116"/>
    </location>
</feature>
<protein>
    <submittedName>
        <fullName evidence="7">Retrovirus-related pol polyprotein from transposon TNT 1-94</fullName>
    </submittedName>
</protein>
<dbReference type="Proteomes" id="UP001151760">
    <property type="component" value="Unassembled WGS sequence"/>
</dbReference>
<reference evidence="7" key="1">
    <citation type="journal article" date="2022" name="Int. J. Mol. Sci.">
        <title>Draft Genome of Tanacetum Coccineum: Genomic Comparison of Closely Related Tanacetum-Family Plants.</title>
        <authorList>
            <person name="Yamashiro T."/>
            <person name="Shiraishi A."/>
            <person name="Nakayama K."/>
            <person name="Satake H."/>
        </authorList>
    </citation>
    <scope>NUCLEOTIDE SEQUENCE</scope>
</reference>
<dbReference type="Gene3D" id="3.30.420.10">
    <property type="entry name" value="Ribonuclease H-like superfamily/Ribonuclease H"/>
    <property type="match status" value="1"/>
</dbReference>
<feature type="region of interest" description="Disordered" evidence="5">
    <location>
        <begin position="1074"/>
        <end position="1112"/>
    </location>
</feature>